<sequence>MDIEGVFFARVVKPRSWYSFGKQEESAKCVDNLFKTFSQKLEDEVVQSPDGVFAKISKAPQELSLSPRQTHQSKVQKYVVGSDNQCAMTVLPAASSISGHLLRVLPYVYCREGILLCFFGFLKNIKDIEERLDMTDDIPFTEDVGDITTGVIVALYKKLQRSNTEKPEELLLSELQGNYAFFLFDSQRKQAMAVRDPTGEQELFYYVEPEDGSVAFTNSLGQLPRSEQQRGWREVPPGHYVCGRTPMLKQFALTPEQLQMRERTESEDISYIEEEDSLRMSPSKGYGLLARISQKLKV</sequence>
<keyword evidence="3" id="KW-1185">Reference proteome</keyword>
<comment type="caution">
    <text evidence="2">The sequence shown here is derived from an EMBL/GenBank/DDBJ whole genome shotgun (WGS) entry which is preliminary data.</text>
</comment>
<dbReference type="AlphaFoldDB" id="A0A250WQ82"/>
<reference evidence="2 3" key="1">
    <citation type="submission" date="2017-08" db="EMBL/GenBank/DDBJ databases">
        <title>Acidophilic green algal genome provides insights into adaptation to an acidic environment.</title>
        <authorList>
            <person name="Hirooka S."/>
            <person name="Hirose Y."/>
            <person name="Kanesaki Y."/>
            <person name="Higuchi S."/>
            <person name="Fujiwara T."/>
            <person name="Onuma R."/>
            <person name="Era A."/>
            <person name="Ohbayashi R."/>
            <person name="Uzuka A."/>
            <person name="Nozaki H."/>
            <person name="Yoshikawa H."/>
            <person name="Miyagishima S.Y."/>
        </authorList>
    </citation>
    <scope>NUCLEOTIDE SEQUENCE [LARGE SCALE GENOMIC DNA]</scope>
    <source>
        <strain evidence="2 3">NIES-2499</strain>
    </source>
</reference>
<dbReference type="SUPFAM" id="SSF56235">
    <property type="entry name" value="N-terminal nucleophile aminohydrolases (Ntn hydrolases)"/>
    <property type="match status" value="1"/>
</dbReference>
<dbReference type="CDD" id="cd00352">
    <property type="entry name" value="Gn_AT_II"/>
    <property type="match status" value="1"/>
</dbReference>
<dbReference type="InterPro" id="IPR029055">
    <property type="entry name" value="Ntn_hydrolases_N"/>
</dbReference>
<accession>A0A250WQ82</accession>
<proteinExistence type="predicted"/>
<dbReference type="Proteomes" id="UP000232323">
    <property type="component" value="Unassembled WGS sequence"/>
</dbReference>
<dbReference type="InterPro" id="IPR017932">
    <property type="entry name" value="GATase_2_dom"/>
</dbReference>
<name>A0A250WQ82_9CHLO</name>
<dbReference type="STRING" id="1157962.A0A250WQ82"/>
<protein>
    <recommendedName>
        <fullName evidence="1">Glutamine amidotransferase type-2 domain-containing protein</fullName>
    </recommendedName>
</protein>
<dbReference type="PROSITE" id="PS51278">
    <property type="entry name" value="GATASE_TYPE_2"/>
    <property type="match status" value="1"/>
</dbReference>
<dbReference type="OrthoDB" id="2019121at2759"/>
<dbReference type="Pfam" id="PF13537">
    <property type="entry name" value="GATase_7"/>
    <property type="match status" value="1"/>
</dbReference>
<dbReference type="Gene3D" id="3.60.20.10">
    <property type="entry name" value="Glutamine Phosphoribosylpyrophosphate, subunit 1, domain 1"/>
    <property type="match status" value="1"/>
</dbReference>
<feature type="domain" description="Glutamine amidotransferase type-2" evidence="1">
    <location>
        <begin position="1"/>
        <end position="246"/>
    </location>
</feature>
<evidence type="ECO:0000313" key="2">
    <source>
        <dbReference type="EMBL" id="GAX72822.1"/>
    </source>
</evidence>
<evidence type="ECO:0000259" key="1">
    <source>
        <dbReference type="PROSITE" id="PS51278"/>
    </source>
</evidence>
<gene>
    <name evidence="2" type="ORF">CEUSTIGMA_g277.t1</name>
</gene>
<dbReference type="EMBL" id="BEGY01000001">
    <property type="protein sequence ID" value="GAX72822.1"/>
    <property type="molecule type" value="Genomic_DNA"/>
</dbReference>
<evidence type="ECO:0000313" key="3">
    <source>
        <dbReference type="Proteomes" id="UP000232323"/>
    </source>
</evidence>
<organism evidence="2 3">
    <name type="scientific">Chlamydomonas eustigma</name>
    <dbReference type="NCBI Taxonomy" id="1157962"/>
    <lineage>
        <taxon>Eukaryota</taxon>
        <taxon>Viridiplantae</taxon>
        <taxon>Chlorophyta</taxon>
        <taxon>core chlorophytes</taxon>
        <taxon>Chlorophyceae</taxon>
        <taxon>CS clade</taxon>
        <taxon>Chlamydomonadales</taxon>
        <taxon>Chlamydomonadaceae</taxon>
        <taxon>Chlamydomonas</taxon>
    </lineage>
</organism>